<dbReference type="InterPro" id="IPR001881">
    <property type="entry name" value="EGF-like_Ca-bd_dom"/>
</dbReference>
<dbReference type="GeneID" id="109479277"/>
<dbReference type="PANTHER" id="PTHR24034:SF204">
    <property type="entry name" value="ADHESION G PROTEIN-COUPLED RECEPTOR E1"/>
    <property type="match status" value="1"/>
</dbReference>
<dbReference type="InterPro" id="IPR036609">
    <property type="entry name" value="LCCL_sf"/>
</dbReference>
<dbReference type="InterPro" id="IPR000742">
    <property type="entry name" value="EGF"/>
</dbReference>
<reference evidence="6" key="1">
    <citation type="submission" date="2025-08" db="UniProtKB">
        <authorList>
            <consortium name="RefSeq"/>
        </authorList>
    </citation>
    <scope>IDENTIFICATION</scope>
    <source>
        <tissue evidence="6">Gonad</tissue>
    </source>
</reference>
<evidence type="ECO:0000259" key="4">
    <source>
        <dbReference type="PROSITE" id="PS50820"/>
    </source>
</evidence>
<dbReference type="SUPFAM" id="SSF69848">
    <property type="entry name" value="LCCL domain"/>
    <property type="match status" value="2"/>
</dbReference>
<dbReference type="Proteomes" id="UP000515135">
    <property type="component" value="Unplaced"/>
</dbReference>
<evidence type="ECO:0000313" key="6">
    <source>
        <dbReference type="RefSeq" id="XP_019636791.1"/>
    </source>
</evidence>
<name>A0A6P5A4U3_BRABE</name>
<keyword evidence="5" id="KW-1185">Reference proteome</keyword>
<gene>
    <name evidence="6" type="primary">LOC109479277</name>
</gene>
<accession>A0A6P5A4U3</accession>
<dbReference type="AlphaFoldDB" id="A0A6P5A4U3"/>
<sequence>VDECATNNGGCAGNCTDTVGSFTCSCGAGYVLNADGLACDNVDECATNNGGCAGNCTDTVGSFNCSCGAGYVLNADGLACDSVTTQITCTTDSTEITGQTFTVVCPGGCLTAGGSVWGTGIYTSDSRVCKAAIHDGRIPTTGGVVTGYKLPGQPSYQASTQNGVTTRAYGSYSSSFGFSQVNECATNNGGCAGNCTDTVGSFICSCGAGYVLNADGLACDNVDECATNNGGCAGNCTDTVGSFNCSCGAGYVLNADGLACDSVTTQITCTTDSTEITGQTFTVVCPGGCLTGGSVWGTGIYTSDSRVCKAAIHDGRIPTTGGVVTGYKLPGQPSYQASTQNGVTTRAYGSYSSFFGFSQVNECATNNGGCAGNCTDTVGSFICSCGAGYVLNADGLACDHVDECATNNGGCAGNCTDTVGSFNCSCGAGYVLNADGLACDNVDECATNNGGCAGNCTDTVGSFNCSCGAGYVLNADGLACDNVDECATNNGGCAGNCTDTVGSFTCFCGAGYVLNADGLACDSPVGAGSTTIKPVGAGSTMKPTAVILMTLVMTMWGLLRE</sequence>
<dbReference type="FunFam" id="2.10.25.10:FF:000240">
    <property type="entry name" value="Vitamin K-dependent protein S"/>
    <property type="match status" value="5"/>
</dbReference>
<dbReference type="Pfam" id="PF14670">
    <property type="entry name" value="FXa_inhibition"/>
    <property type="match status" value="8"/>
</dbReference>
<organism evidence="5 6">
    <name type="scientific">Branchiostoma belcheri</name>
    <name type="common">Amphioxus</name>
    <dbReference type="NCBI Taxonomy" id="7741"/>
    <lineage>
        <taxon>Eukaryota</taxon>
        <taxon>Metazoa</taxon>
        <taxon>Chordata</taxon>
        <taxon>Cephalochordata</taxon>
        <taxon>Leptocardii</taxon>
        <taxon>Amphioxiformes</taxon>
        <taxon>Branchiostomatidae</taxon>
        <taxon>Branchiostoma</taxon>
    </lineage>
</organism>
<keyword evidence="1" id="KW-0245">EGF-like domain</keyword>
<dbReference type="SUPFAM" id="SSF57184">
    <property type="entry name" value="Growth factor receptor domain"/>
    <property type="match status" value="3"/>
</dbReference>
<dbReference type="InterPro" id="IPR018097">
    <property type="entry name" value="EGF_Ca-bd_CS"/>
</dbReference>
<evidence type="ECO:0000256" key="1">
    <source>
        <dbReference type="ARBA" id="ARBA00022536"/>
    </source>
</evidence>
<evidence type="ECO:0000313" key="5">
    <source>
        <dbReference type="Proteomes" id="UP000515135"/>
    </source>
</evidence>
<dbReference type="CDD" id="cd00054">
    <property type="entry name" value="EGF_CA"/>
    <property type="match status" value="1"/>
</dbReference>
<feature type="domain" description="LCCL" evidence="4">
    <location>
        <begin position="83"/>
        <end position="176"/>
    </location>
</feature>
<dbReference type="InterPro" id="IPR004043">
    <property type="entry name" value="LCCL"/>
</dbReference>
<dbReference type="RefSeq" id="XP_019636791.1">
    <property type="nucleotide sequence ID" value="XM_019781232.1"/>
</dbReference>
<dbReference type="PANTHER" id="PTHR24034">
    <property type="entry name" value="EGF-LIKE DOMAIN-CONTAINING PROTEIN"/>
    <property type="match status" value="1"/>
</dbReference>
<dbReference type="PROSITE" id="PS01186">
    <property type="entry name" value="EGF_2"/>
    <property type="match status" value="7"/>
</dbReference>
<feature type="domain" description="LCCL" evidence="4">
    <location>
        <begin position="263"/>
        <end position="355"/>
    </location>
</feature>
<proteinExistence type="predicted"/>
<keyword evidence="3" id="KW-1015">Disulfide bond</keyword>
<evidence type="ECO:0000256" key="3">
    <source>
        <dbReference type="ARBA" id="ARBA00023157"/>
    </source>
</evidence>
<dbReference type="Gene3D" id="2.10.25.10">
    <property type="entry name" value="Laminin"/>
    <property type="match status" value="8"/>
</dbReference>
<dbReference type="SUPFAM" id="SSF57196">
    <property type="entry name" value="EGF/Laminin"/>
    <property type="match status" value="1"/>
</dbReference>
<evidence type="ECO:0000256" key="2">
    <source>
        <dbReference type="ARBA" id="ARBA00022737"/>
    </source>
</evidence>
<dbReference type="InterPro" id="IPR050751">
    <property type="entry name" value="ECM_structural_protein"/>
</dbReference>
<dbReference type="PROSITE" id="PS50820">
    <property type="entry name" value="LCCL"/>
    <property type="match status" value="2"/>
</dbReference>
<dbReference type="PROSITE" id="PS01187">
    <property type="entry name" value="EGF_CA"/>
    <property type="match status" value="3"/>
</dbReference>
<dbReference type="SMART" id="SM00179">
    <property type="entry name" value="EGF_CA"/>
    <property type="match status" value="8"/>
</dbReference>
<keyword evidence="2" id="KW-0677">Repeat</keyword>
<dbReference type="GO" id="GO:0005509">
    <property type="term" value="F:calcium ion binding"/>
    <property type="evidence" value="ECO:0007669"/>
    <property type="project" value="InterPro"/>
</dbReference>
<dbReference type="OrthoDB" id="10066840at2759"/>
<dbReference type="SMART" id="SM00181">
    <property type="entry name" value="EGF"/>
    <property type="match status" value="8"/>
</dbReference>
<feature type="non-terminal residue" evidence="6">
    <location>
        <position position="1"/>
    </location>
</feature>
<dbReference type="InterPro" id="IPR009030">
    <property type="entry name" value="Growth_fac_rcpt_cys_sf"/>
</dbReference>
<dbReference type="Gene3D" id="2.170.130.20">
    <property type="entry name" value="LCCL-like domain"/>
    <property type="match status" value="2"/>
</dbReference>
<dbReference type="SMART" id="SM00603">
    <property type="entry name" value="LCCL"/>
    <property type="match status" value="2"/>
</dbReference>
<protein>
    <submittedName>
        <fullName evidence="6">Fibrillin-2-like</fullName>
    </submittedName>
</protein>
<dbReference type="KEGG" id="bbel:109479277"/>
<dbReference type="Pfam" id="PF03815">
    <property type="entry name" value="LCCL"/>
    <property type="match status" value="2"/>
</dbReference>